<keyword evidence="7" id="KW-0283">Flagellar rotation</keyword>
<dbReference type="Gene3D" id="2.30.330.10">
    <property type="entry name" value="SpoA-like"/>
    <property type="match status" value="1"/>
</dbReference>
<reference evidence="13" key="1">
    <citation type="submission" date="2018-12" db="EMBL/GenBank/DDBJ databases">
        <title>Complete genome sequencing of Jeotgalibaca sp. H21T32.</title>
        <authorList>
            <person name="Bae J.-W."/>
            <person name="Lee S.-Y."/>
        </authorList>
    </citation>
    <scope>NUCLEOTIDE SEQUENCE [LARGE SCALE GENOMIC DNA]</scope>
    <source>
        <strain evidence="13">H21T32</strain>
    </source>
</reference>
<dbReference type="AlphaFoldDB" id="A0A3S9HA66"/>
<evidence type="ECO:0000256" key="6">
    <source>
        <dbReference type="ARBA" id="ARBA00022500"/>
    </source>
</evidence>
<evidence type="ECO:0000256" key="9">
    <source>
        <dbReference type="ARBA" id="ARBA00023143"/>
    </source>
</evidence>
<keyword evidence="5" id="KW-1003">Cell membrane</keyword>
<evidence type="ECO:0000313" key="12">
    <source>
        <dbReference type="EMBL" id="AZP04259.1"/>
    </source>
</evidence>
<dbReference type="PRINTS" id="PR00955">
    <property type="entry name" value="FLGMOTORFLIM"/>
</dbReference>
<evidence type="ECO:0000256" key="1">
    <source>
        <dbReference type="ARBA" id="ARBA00004117"/>
    </source>
</evidence>
<dbReference type="NCBIfam" id="TIGR01397">
    <property type="entry name" value="fliM_switch"/>
    <property type="match status" value="1"/>
</dbReference>
<comment type="similarity">
    <text evidence="3">Belongs to the FliM family.</text>
</comment>
<proteinExistence type="inferred from homology"/>
<dbReference type="InterPro" id="IPR001543">
    <property type="entry name" value="FliN-like_C"/>
</dbReference>
<dbReference type="SUPFAM" id="SSF103039">
    <property type="entry name" value="CheC-like"/>
    <property type="match status" value="1"/>
</dbReference>
<dbReference type="InterPro" id="IPR036429">
    <property type="entry name" value="SpoA-like_sf"/>
</dbReference>
<dbReference type="GO" id="GO:0050918">
    <property type="term" value="P:positive chemotaxis"/>
    <property type="evidence" value="ECO:0007669"/>
    <property type="project" value="TreeGrafter"/>
</dbReference>
<dbReference type="GO" id="GO:0005886">
    <property type="term" value="C:plasma membrane"/>
    <property type="evidence" value="ECO:0007669"/>
    <property type="project" value="UniProtKB-SubCell"/>
</dbReference>
<dbReference type="InterPro" id="IPR001689">
    <property type="entry name" value="Flag_FliM"/>
</dbReference>
<dbReference type="SUPFAM" id="SSF101801">
    <property type="entry name" value="Surface presentation of antigens (SPOA)"/>
    <property type="match status" value="1"/>
</dbReference>
<protein>
    <recommendedName>
        <fullName evidence="4 10">Flagellar motor switch protein FliM</fullName>
    </recommendedName>
</protein>
<dbReference type="KEGG" id="jeh:EJN90_06165"/>
<dbReference type="Pfam" id="PF02154">
    <property type="entry name" value="FliM"/>
    <property type="match status" value="1"/>
</dbReference>
<evidence type="ECO:0000256" key="5">
    <source>
        <dbReference type="ARBA" id="ARBA00022475"/>
    </source>
</evidence>
<dbReference type="CDD" id="cd17908">
    <property type="entry name" value="FliM"/>
    <property type="match status" value="1"/>
</dbReference>
<gene>
    <name evidence="12" type="primary">fliM</name>
    <name evidence="12" type="ORF">EJN90_06165</name>
</gene>
<keyword evidence="13" id="KW-1185">Reference proteome</keyword>
<accession>A0A3S9HA66</accession>
<evidence type="ECO:0000256" key="10">
    <source>
        <dbReference type="NCBIfam" id="TIGR01397"/>
    </source>
</evidence>
<sequence>MNPVLSQEEIDALMEGMKTGQINVAEIEEKEQPKVKSYDFRRPIRLSKEYVSTLNMVFEEYAKTAGNLLTTQLRSNVSLELKSIEQVSFDEFLHSVPRFTMMGMFHADPQPGIQIVELNPQICFQLIEILCGSSEERVFSEEVTKDYFTEIELAILEDVIRQFGVAFQNAWRDIVPLEVNMDSMEHNSQMIQAISPNEPVTLITFVIEMMGNSSFMNLCIPYVFFETLLDKLSLRNWFHSGKGTDASDQDQLTKNIQGVRLDLEVTLGKTQISLDNFLQLELGDIIPLEEKINDPLVLSIEKQPYYLVKPGIIENKMAVEVLEDIGGNQEE</sequence>
<dbReference type="GO" id="GO:0071978">
    <property type="term" value="P:bacterial-type flagellum-dependent swarming motility"/>
    <property type="evidence" value="ECO:0007669"/>
    <property type="project" value="TreeGrafter"/>
</dbReference>
<keyword evidence="12" id="KW-0966">Cell projection</keyword>
<keyword evidence="6" id="KW-0145">Chemotaxis</keyword>
<dbReference type="PANTHER" id="PTHR30034:SF6">
    <property type="entry name" value="YOP PROTEINS TRANSLOCATION PROTEIN Q"/>
    <property type="match status" value="1"/>
</dbReference>
<dbReference type="Pfam" id="PF01052">
    <property type="entry name" value="FliMN_C"/>
    <property type="match status" value="1"/>
</dbReference>
<keyword evidence="8" id="KW-0472">Membrane</keyword>
<dbReference type="GO" id="GO:0009425">
    <property type="term" value="C:bacterial-type flagellum basal body"/>
    <property type="evidence" value="ECO:0007669"/>
    <property type="project" value="UniProtKB-SubCell"/>
</dbReference>
<dbReference type="PANTHER" id="PTHR30034">
    <property type="entry name" value="FLAGELLAR MOTOR SWITCH PROTEIN FLIM"/>
    <property type="match status" value="1"/>
</dbReference>
<keyword evidence="9" id="KW-0975">Bacterial flagellum</keyword>
<evidence type="ECO:0000256" key="3">
    <source>
        <dbReference type="ARBA" id="ARBA00011049"/>
    </source>
</evidence>
<evidence type="ECO:0000256" key="8">
    <source>
        <dbReference type="ARBA" id="ARBA00023136"/>
    </source>
</evidence>
<feature type="domain" description="Flagellar motor switch protein FliN-like C-terminal" evidence="11">
    <location>
        <begin position="255"/>
        <end position="323"/>
    </location>
</feature>
<evidence type="ECO:0000256" key="7">
    <source>
        <dbReference type="ARBA" id="ARBA00022779"/>
    </source>
</evidence>
<organism evidence="12 13">
    <name type="scientific">Jeotgalibaca ciconiae</name>
    <dbReference type="NCBI Taxonomy" id="2496265"/>
    <lineage>
        <taxon>Bacteria</taxon>
        <taxon>Bacillati</taxon>
        <taxon>Bacillota</taxon>
        <taxon>Bacilli</taxon>
        <taxon>Lactobacillales</taxon>
        <taxon>Carnobacteriaceae</taxon>
        <taxon>Jeotgalibaca</taxon>
    </lineage>
</organism>
<dbReference type="Proteomes" id="UP000273326">
    <property type="component" value="Chromosome"/>
</dbReference>
<keyword evidence="12" id="KW-0969">Cilium</keyword>
<dbReference type="Gene3D" id="3.40.1550.10">
    <property type="entry name" value="CheC-like"/>
    <property type="match status" value="1"/>
</dbReference>
<dbReference type="GO" id="GO:0003774">
    <property type="term" value="F:cytoskeletal motor activity"/>
    <property type="evidence" value="ECO:0007669"/>
    <property type="project" value="InterPro"/>
</dbReference>
<evidence type="ECO:0000256" key="2">
    <source>
        <dbReference type="ARBA" id="ARBA00004202"/>
    </source>
</evidence>
<keyword evidence="12" id="KW-0282">Flagellum</keyword>
<dbReference type="PIRSF" id="PIRSF002888">
    <property type="entry name" value="FliM"/>
    <property type="match status" value="1"/>
</dbReference>
<evidence type="ECO:0000256" key="4">
    <source>
        <dbReference type="ARBA" id="ARBA00021898"/>
    </source>
</evidence>
<evidence type="ECO:0000259" key="11">
    <source>
        <dbReference type="Pfam" id="PF01052"/>
    </source>
</evidence>
<dbReference type="RefSeq" id="WP_126109495.1">
    <property type="nucleotide sequence ID" value="NZ_CP034465.1"/>
</dbReference>
<dbReference type="InterPro" id="IPR028976">
    <property type="entry name" value="CheC-like_sf"/>
</dbReference>
<comment type="subcellular location">
    <subcellularLocation>
        <location evidence="1">Bacterial flagellum basal body</location>
    </subcellularLocation>
    <subcellularLocation>
        <location evidence="2">Cell membrane</location>
        <topology evidence="2">Peripheral membrane protein</topology>
    </subcellularLocation>
</comment>
<dbReference type="OrthoDB" id="9806941at2"/>
<name>A0A3S9HA66_9LACT</name>
<evidence type="ECO:0000313" key="13">
    <source>
        <dbReference type="Proteomes" id="UP000273326"/>
    </source>
</evidence>
<dbReference type="EMBL" id="CP034465">
    <property type="protein sequence ID" value="AZP04259.1"/>
    <property type="molecule type" value="Genomic_DNA"/>
</dbReference>